<evidence type="ECO:0008006" key="6">
    <source>
        <dbReference type="Google" id="ProtNLM"/>
    </source>
</evidence>
<dbReference type="OrthoDB" id="3417006at2"/>
<sequence length="695" mass="70496">MPEAPVAPETFVAPAPRPGSEPRFRLRPGVAVTPLLTGLHLRGRGAVVTLEGSRALPALWQLLSDRLAPDQAVRGDGDAQAGTEARADDDTQTDTEARADDTPWADAQIQGVARAQAEAGEQAGSRGRAAASDQAGPRVEAALATLAARLREHDLLVEHPDGAELPPWPDSSAAHPAEAVEAIRTARPVVSTPDPEGPLAVSLVGALRRAGASPRVTADGRLPVGWAVVTAQAPSGAVALAVSCDADGGFVTEPGPPDHARPDATAIATRLTTSTPLWTPALAQGRPGTTQSRSAAPATPPAGARAPSQSAAAAVTGASASAREPSRTHVALLAGAAAGRLLAAVAGLPDPAAHEDASGTATAGHSAVLIARAEPPEATYHPWAAAPRAARRRPDAPPAPDLGEALRRVTALGDPLLGVLDAPLPGALPQLPASLASCRTPAGLLVAGAVRADLARLEAACRAAELALADGPSAPIVGASPDHAYGRALRRAVLDHIGPEAADTASEADPVAAGARADGIGNDVWRTHPQARHWWTVLTERMGRSADLSVRRLGSEEAHSAVIRVRSVSAGTSASPATVSHAVEATAADAVALAAIDAVTRAMAAEHVPDRARHTALSGAAAPLAGVEPPGWADEGWTDAWLAGIAAREPALRAALHRLTGLRPTPRRGTGHHHPLADALRAAGFTLLTGRGGAR</sequence>
<protein>
    <recommendedName>
        <fullName evidence="6">YcaO domain-containing protein</fullName>
    </recommendedName>
</protein>
<reference evidence="2 4" key="1">
    <citation type="submission" date="2016-06" db="EMBL/GenBank/DDBJ databases">
        <title>Complete genome sequence of Streptomyces griseochromogenes ATCC 14511, the Blasticidin S producer.</title>
        <authorList>
            <person name="Wu L."/>
        </authorList>
    </citation>
    <scope>NUCLEOTIDE SEQUENCE [LARGE SCALE GENOMIC DNA]</scope>
    <source>
        <strain evidence="2 4">ATCC 14511</strain>
    </source>
</reference>
<name>A0A1B1AYR7_9ACTN</name>
<dbReference type="STRING" id="68214.AVL59_20690"/>
<gene>
    <name evidence="2" type="ORF">AVL59_20690</name>
    <name evidence="3" type="ORF">J2Z21_007188</name>
</gene>
<feature type="region of interest" description="Disordered" evidence="1">
    <location>
        <begin position="72"/>
        <end position="136"/>
    </location>
</feature>
<evidence type="ECO:0000313" key="5">
    <source>
        <dbReference type="Proteomes" id="UP001519309"/>
    </source>
</evidence>
<feature type="compositionally biased region" description="Basic and acidic residues" evidence="1">
    <location>
        <begin position="85"/>
        <end position="101"/>
    </location>
</feature>
<feature type="region of interest" description="Disordered" evidence="1">
    <location>
        <begin position="272"/>
        <end position="326"/>
    </location>
</feature>
<reference evidence="3 5" key="2">
    <citation type="submission" date="2021-03" db="EMBL/GenBank/DDBJ databases">
        <title>Genomic Encyclopedia of Type Strains, Phase IV (KMG-IV): sequencing the most valuable type-strain genomes for metagenomic binning, comparative biology and taxonomic classification.</title>
        <authorList>
            <person name="Goeker M."/>
        </authorList>
    </citation>
    <scope>NUCLEOTIDE SEQUENCE [LARGE SCALE GENOMIC DNA]</scope>
    <source>
        <strain evidence="3 5">DSM 40499</strain>
    </source>
</reference>
<dbReference type="EMBL" id="CP016279">
    <property type="protein sequence ID" value="ANP51687.1"/>
    <property type="molecule type" value="Genomic_DNA"/>
</dbReference>
<evidence type="ECO:0000256" key="1">
    <source>
        <dbReference type="SAM" id="MobiDB-lite"/>
    </source>
</evidence>
<keyword evidence="5" id="KW-1185">Reference proteome</keyword>
<proteinExistence type="predicted"/>
<dbReference type="Proteomes" id="UP000092659">
    <property type="component" value="Chromosome"/>
</dbReference>
<feature type="compositionally biased region" description="Low complexity" evidence="1">
    <location>
        <begin position="295"/>
        <end position="322"/>
    </location>
</feature>
<dbReference type="Proteomes" id="UP001519309">
    <property type="component" value="Unassembled WGS sequence"/>
</dbReference>
<feature type="region of interest" description="Disordered" evidence="1">
    <location>
        <begin position="1"/>
        <end position="25"/>
    </location>
</feature>
<dbReference type="AlphaFoldDB" id="A0A1B1AYR7"/>
<evidence type="ECO:0000313" key="2">
    <source>
        <dbReference type="EMBL" id="ANP51687.1"/>
    </source>
</evidence>
<feature type="compositionally biased region" description="Low complexity" evidence="1">
    <location>
        <begin position="113"/>
        <end position="136"/>
    </location>
</feature>
<evidence type="ECO:0000313" key="3">
    <source>
        <dbReference type="EMBL" id="MBP2054185.1"/>
    </source>
</evidence>
<accession>A0A1B1AYR7</accession>
<evidence type="ECO:0000313" key="4">
    <source>
        <dbReference type="Proteomes" id="UP000092659"/>
    </source>
</evidence>
<dbReference type="EMBL" id="JAGGLP010000020">
    <property type="protein sequence ID" value="MBP2054185.1"/>
    <property type="molecule type" value="Genomic_DNA"/>
</dbReference>
<dbReference type="KEGG" id="sgs:AVL59_20690"/>
<organism evidence="2 4">
    <name type="scientific">Streptomyces griseochromogenes</name>
    <dbReference type="NCBI Taxonomy" id="68214"/>
    <lineage>
        <taxon>Bacteria</taxon>
        <taxon>Bacillati</taxon>
        <taxon>Actinomycetota</taxon>
        <taxon>Actinomycetes</taxon>
        <taxon>Kitasatosporales</taxon>
        <taxon>Streptomycetaceae</taxon>
        <taxon>Streptomyces</taxon>
    </lineage>
</organism>
<dbReference type="RefSeq" id="WP_067306575.1">
    <property type="nucleotide sequence ID" value="NZ_CP016279.1"/>
</dbReference>